<dbReference type="PANTHER" id="PTHR12473:SF8">
    <property type="entry name" value="UBIQUITIN CARBOXYL-TERMINAL HYDROLASE MINDY-4-RELATED"/>
    <property type="match status" value="1"/>
</dbReference>
<sequence length="283" mass="31873">MPVGSYKAMRWERYGTEVYSTSDRYLANARVSGSAMSRERYLPDGITENMELHEFADHGSSRDFLTANIGQFTGNERGRHGVIQFLYSLLLTRGIETIRYEDMDEPDAKMIGRHGYCTQEMVNLILIGKATSNVFDGDMRLKEDEPGDDPANLLKGIKEPTQFGYLTLYEHYGNIKVGQYYKNPLYPIFILNSESHYTILFSTDRTLLTKLPPATPSQTSSHSSFTSHLRPHSSKGSIKSFDLFYYDGLAGQGEEIRLTIGLRKGVGKGAEGEEDDLVSPLEH</sequence>
<dbReference type="PANTHER" id="PTHR12473">
    <property type="entry name" value="UBIQUITIN CARBOXYL-TERMINAL HYDROLASE MINDY-4-RELATED"/>
    <property type="match status" value="1"/>
</dbReference>
<evidence type="ECO:0000256" key="1">
    <source>
        <dbReference type="ARBA" id="ARBA00011074"/>
    </source>
</evidence>
<dbReference type="GO" id="GO:0006508">
    <property type="term" value="P:proteolysis"/>
    <property type="evidence" value="ECO:0007669"/>
    <property type="project" value="UniProtKB-KW"/>
</dbReference>
<evidence type="ECO:0000256" key="2">
    <source>
        <dbReference type="SAM" id="MobiDB-lite"/>
    </source>
</evidence>
<feature type="non-terminal residue" evidence="4">
    <location>
        <position position="283"/>
    </location>
</feature>
<reference evidence="4" key="1">
    <citation type="submission" date="2020-05" db="EMBL/GenBank/DDBJ databases">
        <title>Phylogenomic resolution of chytrid fungi.</title>
        <authorList>
            <person name="Stajich J.E."/>
            <person name="Amses K."/>
            <person name="Simmons R."/>
            <person name="Seto K."/>
            <person name="Myers J."/>
            <person name="Bonds A."/>
            <person name="Quandt C.A."/>
            <person name="Barry K."/>
            <person name="Liu P."/>
            <person name="Grigoriev I."/>
            <person name="Longcore J.E."/>
            <person name="James T.Y."/>
        </authorList>
    </citation>
    <scope>NUCLEOTIDE SEQUENCE</scope>
    <source>
        <strain evidence="4">JEL0318</strain>
    </source>
</reference>
<dbReference type="Proteomes" id="UP001212841">
    <property type="component" value="Unassembled WGS sequence"/>
</dbReference>
<gene>
    <name evidence="4" type="ORF">HK097_000217</name>
</gene>
<accession>A0AAD5S8A6</accession>
<dbReference type="InterPro" id="IPR025257">
    <property type="entry name" value="MINDY-3/4_CD"/>
</dbReference>
<proteinExistence type="inferred from homology"/>
<comment type="caution">
    <text evidence="4">The sequence shown here is derived from an EMBL/GenBank/DDBJ whole genome shotgun (WGS) entry which is preliminary data.</text>
</comment>
<evidence type="ECO:0000313" key="4">
    <source>
        <dbReference type="EMBL" id="KAJ3047132.1"/>
    </source>
</evidence>
<evidence type="ECO:0000313" key="5">
    <source>
        <dbReference type="Proteomes" id="UP001212841"/>
    </source>
</evidence>
<dbReference type="GO" id="GO:0004843">
    <property type="term" value="F:cysteine-type deubiquitinase activity"/>
    <property type="evidence" value="ECO:0007669"/>
    <property type="project" value="UniProtKB-EC"/>
</dbReference>
<feature type="compositionally biased region" description="Low complexity" evidence="2">
    <location>
        <begin position="216"/>
        <end position="227"/>
    </location>
</feature>
<dbReference type="InterPro" id="IPR039785">
    <property type="entry name" value="MINY3/4"/>
</dbReference>
<comment type="similarity">
    <text evidence="1">Belongs to the MINDY deubiquitinase family. FAM188 subfamily.</text>
</comment>
<dbReference type="Pfam" id="PF13898">
    <property type="entry name" value="MINDY-3_4_CD"/>
    <property type="match status" value="1"/>
</dbReference>
<feature type="region of interest" description="Disordered" evidence="2">
    <location>
        <begin position="212"/>
        <end position="235"/>
    </location>
</feature>
<dbReference type="GO" id="GO:1990380">
    <property type="term" value="F:K48-linked deubiquitinase activity"/>
    <property type="evidence" value="ECO:0007669"/>
    <property type="project" value="InterPro"/>
</dbReference>
<dbReference type="AlphaFoldDB" id="A0AAD5S8A6"/>
<feature type="domain" description="Deubiquitinating enzyme MINDY-3/4 conserved" evidence="3">
    <location>
        <begin position="2"/>
        <end position="282"/>
    </location>
</feature>
<name>A0AAD5S8A6_9FUNG</name>
<protein>
    <recommendedName>
        <fullName evidence="3">Deubiquitinating enzyme MINDY-3/4 conserved domain-containing protein</fullName>
    </recommendedName>
</protein>
<dbReference type="EMBL" id="JADGJD010001022">
    <property type="protein sequence ID" value="KAJ3047132.1"/>
    <property type="molecule type" value="Genomic_DNA"/>
</dbReference>
<dbReference type="GO" id="GO:0071108">
    <property type="term" value="P:protein K48-linked deubiquitination"/>
    <property type="evidence" value="ECO:0007669"/>
    <property type="project" value="InterPro"/>
</dbReference>
<keyword evidence="5" id="KW-1185">Reference proteome</keyword>
<evidence type="ECO:0000259" key="3">
    <source>
        <dbReference type="SMART" id="SM01174"/>
    </source>
</evidence>
<dbReference type="SMART" id="SM01174">
    <property type="entry name" value="DUF4205"/>
    <property type="match status" value="1"/>
</dbReference>
<organism evidence="4 5">
    <name type="scientific">Rhizophlyctis rosea</name>
    <dbReference type="NCBI Taxonomy" id="64517"/>
    <lineage>
        <taxon>Eukaryota</taxon>
        <taxon>Fungi</taxon>
        <taxon>Fungi incertae sedis</taxon>
        <taxon>Chytridiomycota</taxon>
        <taxon>Chytridiomycota incertae sedis</taxon>
        <taxon>Chytridiomycetes</taxon>
        <taxon>Rhizophlyctidales</taxon>
        <taxon>Rhizophlyctidaceae</taxon>
        <taxon>Rhizophlyctis</taxon>
    </lineage>
</organism>